<evidence type="ECO:0000313" key="2">
    <source>
        <dbReference type="EMBL" id="SPD73525.1"/>
    </source>
</evidence>
<organism evidence="2">
    <name type="scientific">uncultured Desulfobacterium sp</name>
    <dbReference type="NCBI Taxonomy" id="201089"/>
    <lineage>
        <taxon>Bacteria</taxon>
        <taxon>Pseudomonadati</taxon>
        <taxon>Thermodesulfobacteriota</taxon>
        <taxon>Desulfobacteria</taxon>
        <taxon>Desulfobacterales</taxon>
        <taxon>Desulfobacteriaceae</taxon>
        <taxon>Desulfobacterium</taxon>
        <taxon>environmental samples</taxon>
    </lineage>
</organism>
<keyword evidence="1" id="KW-0812">Transmembrane</keyword>
<keyword evidence="1" id="KW-1133">Transmembrane helix</keyword>
<name>A0A445MVM7_9BACT</name>
<evidence type="ECO:0000256" key="1">
    <source>
        <dbReference type="SAM" id="Phobius"/>
    </source>
</evidence>
<feature type="transmembrane region" description="Helical" evidence="1">
    <location>
        <begin position="57"/>
        <end position="76"/>
    </location>
</feature>
<proteinExistence type="predicted"/>
<keyword evidence="1" id="KW-0472">Membrane</keyword>
<accession>A0A445MVM7</accession>
<dbReference type="EMBL" id="OJIN01000101">
    <property type="protein sequence ID" value="SPD73525.1"/>
    <property type="molecule type" value="Genomic_DNA"/>
</dbReference>
<protein>
    <submittedName>
        <fullName evidence="2">Uncharacterized protein</fullName>
    </submittedName>
</protein>
<gene>
    <name evidence="2" type="ORF">PITCH_A190101</name>
</gene>
<feature type="transmembrane region" description="Helical" evidence="1">
    <location>
        <begin position="20"/>
        <end position="37"/>
    </location>
</feature>
<reference evidence="2" key="1">
    <citation type="submission" date="2018-01" db="EMBL/GenBank/DDBJ databases">
        <authorList>
            <person name="Regsiter A."/>
            <person name="William W."/>
        </authorList>
    </citation>
    <scope>NUCLEOTIDE SEQUENCE</scope>
    <source>
        <strain evidence="2">TRIP AH-1</strain>
    </source>
</reference>
<sequence>MQNSNNKKELSAHRQIWKAFMFMLTCFMLLTIVNELWDLPHYLFFDEPTSFSQRKGEVIFELVIYISVIWFSYYFFQKKLKAQIKILEGFIPICANCKKIRQDIDWKTLEEYITENSLAHFTHSICPECIKSLYPEIADKLSAISNPKGKNP</sequence>
<dbReference type="AlphaFoldDB" id="A0A445MVM7"/>